<protein>
    <submittedName>
        <fullName evidence="1">Uncharacterized protein</fullName>
    </submittedName>
</protein>
<sequence>MVALLRSPAMQAVLKAIMNFGLKIAGVEGVHL</sequence>
<reference evidence="1 2" key="1">
    <citation type="submission" date="2021-03" db="EMBL/GenBank/DDBJ databases">
        <title>Sequencing the genomes of 1000 actinobacteria strains.</title>
        <authorList>
            <person name="Klenk H.-P."/>
        </authorList>
    </citation>
    <scope>NUCLEOTIDE SEQUENCE [LARGE SCALE GENOMIC DNA]</scope>
    <source>
        <strain evidence="1 2">DSM 18824</strain>
    </source>
</reference>
<gene>
    <name evidence="1" type="ORF">JOF29_005512</name>
</gene>
<accession>A0ABS4URY6</accession>
<keyword evidence="2" id="KW-1185">Reference proteome</keyword>
<comment type="caution">
    <text evidence="1">The sequence shown here is derived from an EMBL/GenBank/DDBJ whole genome shotgun (WGS) entry which is preliminary data.</text>
</comment>
<name>A0ABS4URY6_9ACTN</name>
<dbReference type="EMBL" id="JAGINT010000002">
    <property type="protein sequence ID" value="MBP2354402.1"/>
    <property type="molecule type" value="Genomic_DNA"/>
</dbReference>
<proteinExistence type="predicted"/>
<evidence type="ECO:0000313" key="1">
    <source>
        <dbReference type="EMBL" id="MBP2354402.1"/>
    </source>
</evidence>
<dbReference type="Proteomes" id="UP000755585">
    <property type="component" value="Unassembled WGS sequence"/>
</dbReference>
<evidence type="ECO:0000313" key="2">
    <source>
        <dbReference type="Proteomes" id="UP000755585"/>
    </source>
</evidence>
<organism evidence="1 2">
    <name type="scientific">Kribbella aluminosa</name>
    <dbReference type="NCBI Taxonomy" id="416017"/>
    <lineage>
        <taxon>Bacteria</taxon>
        <taxon>Bacillati</taxon>
        <taxon>Actinomycetota</taxon>
        <taxon>Actinomycetes</taxon>
        <taxon>Propionibacteriales</taxon>
        <taxon>Kribbellaceae</taxon>
        <taxon>Kribbella</taxon>
    </lineage>
</organism>